<evidence type="ECO:0000313" key="1">
    <source>
        <dbReference type="EMBL" id="MXP78290.1"/>
    </source>
</evidence>
<gene>
    <name evidence="1" type="ORF">GN277_23935</name>
</gene>
<evidence type="ECO:0000313" key="2">
    <source>
        <dbReference type="Proteomes" id="UP000460412"/>
    </source>
</evidence>
<keyword evidence="2" id="KW-1185">Reference proteome</keyword>
<dbReference type="EMBL" id="WUQX01000001">
    <property type="protein sequence ID" value="MXP78290.1"/>
    <property type="molecule type" value="Genomic_DNA"/>
</dbReference>
<proteinExistence type="predicted"/>
<dbReference type="Proteomes" id="UP000460412">
    <property type="component" value="Unassembled WGS sequence"/>
</dbReference>
<dbReference type="AlphaFoldDB" id="A0A7X3ML59"/>
<name>A0A7X3ML59_9FIRM</name>
<organism evidence="1 2">
    <name type="scientific">Sporofaciens musculi</name>
    <dbReference type="NCBI Taxonomy" id="2681861"/>
    <lineage>
        <taxon>Bacteria</taxon>
        <taxon>Bacillati</taxon>
        <taxon>Bacillota</taxon>
        <taxon>Clostridia</taxon>
        <taxon>Lachnospirales</taxon>
        <taxon>Lachnospiraceae</taxon>
        <taxon>Sporofaciens</taxon>
    </lineage>
</organism>
<accession>A0A7X3ML59</accession>
<reference evidence="1 2" key="1">
    <citation type="submission" date="2019-12" db="EMBL/GenBank/DDBJ databases">
        <title>Sporaefaciens musculi gen. nov., sp. nov., a novel bacterium isolated from the caecum of an obese mouse.</title>
        <authorList>
            <person name="Rasmussen T.S."/>
            <person name="Streidl T."/>
            <person name="Hitch T.C.A."/>
            <person name="Wortmann E."/>
            <person name="Deptula P."/>
            <person name="Hansen M."/>
            <person name="Nielsen D.S."/>
            <person name="Clavel T."/>
            <person name="Vogensen F.K."/>
        </authorList>
    </citation>
    <scope>NUCLEOTIDE SEQUENCE [LARGE SCALE GENOMIC DNA]</scope>
    <source>
        <strain evidence="1 2">WCA-9-b2</strain>
    </source>
</reference>
<comment type="caution">
    <text evidence="1">The sequence shown here is derived from an EMBL/GenBank/DDBJ whole genome shotgun (WGS) entry which is preliminary data.</text>
</comment>
<protein>
    <submittedName>
        <fullName evidence="1">Uncharacterized protein</fullName>
    </submittedName>
</protein>
<dbReference type="RefSeq" id="WP_159754733.1">
    <property type="nucleotide sequence ID" value="NZ_CATIFW010000217.1"/>
</dbReference>
<sequence length="77" mass="8944">MLIRDIYNKIFAETKEMERNDHEISDELSALFRDVDLQKVTYEEFTNLMCQACAIGERQGFVSGFRVFAKIMCEALA</sequence>